<keyword evidence="4" id="KW-0808">Transferase</keyword>
<sequence>MVKHSSTNIITVKAFSDVGIDIEAEDVEKNHLVHKENAFLYVFRRMLSIRLLFSILTVSFLLAASGVTVGLSLTTQNNLIDQLSVTIQNAISLQMRASLNRKLEWVEDTLTSAASFIEGIQIDDMPLNNTFYLYPKYYAVTQWTLAAAMQQDVGNFIQWIAPSGKDFHIARPFGVYVYGENRLDNGTETIYNWIIPNNTLRNYNPYPSTHYFYPPFPSNWKLLSVPGTCGQRFRQGVVYSINPAAGVAYGVISRNMVVCNAQGERVLNAVVSIWTNFFMITCQDLVTQVKGYVYIVQNDGLIIADSSGEFPVIYHDDGTWEPKSVYNTNQTWIRESWQVIQKNGMNFQSISFDDKLYFLLGYTIQYADSNWTVVQLMEQAQFTDSVTSYSRKTIITIICVSVVALLFSLLATVFVTQPLFKLSQELQKVSRMELDLHDLSTPRLFEVNKLHKSFKMMHAALSSFKKFVPEAVIANILKTNKEAVPELRMSVATVMFQDICNFTSLSETTNPTDLAKLTSEYMEAMSNIIISHGGCIDKYIGDCIMSFFNLPEKLDKHEERACMAALECQAALVDLNRRWQMKYNIQLSQRIGVHTGRVLVGNMGSTQRMNYTVIGDNVNVASRMEGANKHFGTMVLVTSAVKEKISNKIRSRKISTVRVSGKSAETAVYELTSDVSPQLTHIYELYEKALEAFEKSNIVGSLQYLSQALGIKPKDGPSLRLQSRAEEAQRTGRIEIVDNLTTRTKNMHSPNKLVALLLLVGVCLSAGQDFDVTRAALIDFWTSTGGLNWNFRKHNWNNASLHYSQWDGITVDPQNINTVTAINLRSYGLSGIIPASLSNLTSLTSLDIGQNYVSEGAAQIFKSTLFSSLTRLSIDSNLFYELTLPCIPPKLVFLNISGNAFYSNLPLTSCGSSSQLQEFHAAKNEMTFPLQGQSSSILSQLRILEISGNYLSGGAAFDLINMLPSTLQVLSASSSAIQGDIPSDLSRFTNLVNLDLSVNNLTGSIPSNLFQIQTLNTVDLSQNDFSQMSITGPSPVTYLDVSNCNLNGSLPNATDLAKLTYFNASDNYFSGPIPSDWTAHPKLQTMSADYNDLTGGVPPFSAPNLKFVSLCGNMLSGAFPLMTSSSLDILRLSDNFISGNLSVTIPSTLTELSVGGNLLNGTVPAFTMTSLNISYNLYSGAFPRDLKGLNYIYARGNRFSGSIPDTSSAGDPPIQVMDLSQNQFTSFGSSGLRGFRYLYSCNVSNNLLTGRFPSLASITPREADDAIVYDLSHNSLLGWTSTGAADWAVMNELYLSNNQIADASSVLSAEVIDLSNNLLKSANLPTINSKIRLLNLSHNQLDGPFSVVDLTAAVAIDLSYNNLPSLYDFFGSSASPLRFLDFSHNPITSLTINFDNFPSISVLRFAGLNRLSMRVPDSLGSIKLLEELDISGSFFHGDLPTSLADVAYLRYLNVSHNRITGNLPGRLKYLSIIDASHNYINDMTNAFTSPALTHLDLSNNLITGSLPSAVADLPRLQYLSLSNNQMFGSLPDSLSSLSSIALLNLSHNQFGGRIPELMNMPNLNVIDVSNNNFSSLVPFAIGSPNNTLETVFLQNNNFTGFLSLGGHVSLNVCRVYDNPFVCPLPSWVVTQCNATCTHDNSNSGSDSFEIRLDGTVSTFNQTKFVDTLSTFADVSARRIKIDYVRSGSVIVGVTLTSPNDTELSLYQGSSSSTVDILLSTLSYLPGYSVLNVASGLTSPPPRLSKGAIAGIAVGASVFVIAIIIIIVFLIMRSRRDKETVEMELSRRLALQDDVMIRRKIAEGHFGDVYEGEWQTTTVAMKSLKDSSQQDTWMKEIKILSQLNHPNIVRLLGLYTDRSEKMFMILEFLQFGSLDQFLRRPDSRNLLGVLDLLFMCIEVTKGMNYLQSKGMIHRDLSARNLLVTQADGLYRVKISDFGMSKEVETYKSSDTEVAIKWAAPELMTKSEATIQSDVWSFGVVMWEVFSYGSAPYSDLTNQQVIDTVIKGSHRLDRPKNIPDGVYDIMLSCWQIESQKRPTFTQLCGYLSDQYEELGGTQRQLMTSYQYAAPKAAEQNLYAFSDHVVPNYHTSHPR</sequence>
<dbReference type="InterPro" id="IPR011009">
    <property type="entry name" value="Kinase-like_dom_sf"/>
</dbReference>
<dbReference type="InterPro" id="IPR003591">
    <property type="entry name" value="Leu-rich_rpt_typical-subtyp"/>
</dbReference>
<evidence type="ECO:0000256" key="4">
    <source>
        <dbReference type="ARBA" id="ARBA00022679"/>
    </source>
</evidence>
<evidence type="ECO:0000256" key="6">
    <source>
        <dbReference type="ARBA" id="ARBA00022729"/>
    </source>
</evidence>
<evidence type="ECO:0000313" key="19">
    <source>
        <dbReference type="EMBL" id="PRP78016.1"/>
    </source>
</evidence>
<dbReference type="Pfam" id="PF00560">
    <property type="entry name" value="LRR_1"/>
    <property type="match status" value="2"/>
</dbReference>
<evidence type="ECO:0000256" key="5">
    <source>
        <dbReference type="ARBA" id="ARBA00022692"/>
    </source>
</evidence>
<dbReference type="InterPro" id="IPR000719">
    <property type="entry name" value="Prot_kinase_dom"/>
</dbReference>
<keyword evidence="3" id="KW-0433">Leucine-rich repeat</keyword>
<dbReference type="GO" id="GO:0050793">
    <property type="term" value="P:regulation of developmental process"/>
    <property type="evidence" value="ECO:0007669"/>
    <property type="project" value="UniProtKB-ARBA"/>
</dbReference>
<keyword evidence="7" id="KW-0677">Repeat</keyword>
<comment type="caution">
    <text evidence="19">The sequence shown here is derived from an EMBL/GenBank/DDBJ whole genome shotgun (WGS) entry which is preliminary data.</text>
</comment>
<name>A0A2P6N227_9EUKA</name>
<protein>
    <submittedName>
        <fullName evidence="19">Uncharacterized protein</fullName>
    </submittedName>
</protein>
<evidence type="ECO:0000256" key="16">
    <source>
        <dbReference type="SAM" id="Phobius"/>
    </source>
</evidence>
<keyword evidence="15" id="KW-0325">Glycoprotein</keyword>
<organism evidence="19 20">
    <name type="scientific">Planoprotostelium fungivorum</name>
    <dbReference type="NCBI Taxonomy" id="1890364"/>
    <lineage>
        <taxon>Eukaryota</taxon>
        <taxon>Amoebozoa</taxon>
        <taxon>Evosea</taxon>
        <taxon>Variosea</taxon>
        <taxon>Cavosteliida</taxon>
        <taxon>Cavosteliaceae</taxon>
        <taxon>Planoprotostelium</taxon>
    </lineage>
</organism>
<dbReference type="GO" id="GO:0004713">
    <property type="term" value="F:protein tyrosine kinase activity"/>
    <property type="evidence" value="ECO:0007669"/>
    <property type="project" value="UniProtKB-KW"/>
</dbReference>
<keyword evidence="14" id="KW-0675">Receptor</keyword>
<accession>A0A2P6N227</accession>
<dbReference type="GO" id="GO:0005524">
    <property type="term" value="F:ATP binding"/>
    <property type="evidence" value="ECO:0007669"/>
    <property type="project" value="UniProtKB-KW"/>
</dbReference>
<reference evidence="19 20" key="1">
    <citation type="journal article" date="2018" name="Genome Biol. Evol.">
        <title>Multiple Roots of Fruiting Body Formation in Amoebozoa.</title>
        <authorList>
            <person name="Hillmann F."/>
            <person name="Forbes G."/>
            <person name="Novohradska S."/>
            <person name="Ferling I."/>
            <person name="Riege K."/>
            <person name="Groth M."/>
            <person name="Westermann M."/>
            <person name="Marz M."/>
            <person name="Spaller T."/>
            <person name="Winckler T."/>
            <person name="Schaap P."/>
            <person name="Glockner G."/>
        </authorList>
    </citation>
    <scope>NUCLEOTIDE SEQUENCE [LARGE SCALE GENOMIC DNA]</scope>
    <source>
        <strain evidence="19 20">Jena</strain>
    </source>
</reference>
<keyword evidence="12 16" id="KW-0472">Membrane</keyword>
<dbReference type="Gene3D" id="6.10.340.10">
    <property type="match status" value="1"/>
</dbReference>
<evidence type="ECO:0000256" key="12">
    <source>
        <dbReference type="ARBA" id="ARBA00023136"/>
    </source>
</evidence>
<dbReference type="GO" id="GO:0016020">
    <property type="term" value="C:membrane"/>
    <property type="evidence" value="ECO:0007669"/>
    <property type="project" value="UniProtKB-SubCell"/>
</dbReference>
<dbReference type="SUPFAM" id="SSF52058">
    <property type="entry name" value="L domain-like"/>
    <property type="match status" value="4"/>
</dbReference>
<evidence type="ECO:0000259" key="18">
    <source>
        <dbReference type="PROSITE" id="PS50125"/>
    </source>
</evidence>
<dbReference type="SUPFAM" id="SSF56112">
    <property type="entry name" value="Protein kinase-like (PK-like)"/>
    <property type="match status" value="1"/>
</dbReference>
<dbReference type="PRINTS" id="PR00109">
    <property type="entry name" value="TYRKINASE"/>
</dbReference>
<dbReference type="SMART" id="SM00364">
    <property type="entry name" value="LRR_BAC"/>
    <property type="match status" value="6"/>
</dbReference>
<dbReference type="Proteomes" id="UP000241769">
    <property type="component" value="Unassembled WGS sequence"/>
</dbReference>
<keyword evidence="13" id="KW-0829">Tyrosine-protein kinase</keyword>
<dbReference type="FunFam" id="3.80.10.10:FF:000383">
    <property type="entry name" value="Leucine-rich repeat receptor protein kinase EMS1"/>
    <property type="match status" value="1"/>
</dbReference>
<keyword evidence="10" id="KW-0067">ATP-binding</keyword>
<dbReference type="InterPro" id="IPR032675">
    <property type="entry name" value="LRR_dom_sf"/>
</dbReference>
<comment type="subcellular location">
    <subcellularLocation>
        <location evidence="2">Endomembrane system</location>
    </subcellularLocation>
    <subcellularLocation>
        <location evidence="1">Membrane</location>
        <topology evidence="1">Single-pass membrane protein</topology>
    </subcellularLocation>
</comment>
<dbReference type="PANTHER" id="PTHR27000:SF642">
    <property type="entry name" value="INACTIVE LEUCINE-RICH REPEAT RECEPTOR KINASE XIAO-RELATED"/>
    <property type="match status" value="1"/>
</dbReference>
<keyword evidence="20" id="KW-1185">Reference proteome</keyword>
<keyword evidence="8" id="KW-0547">Nucleotide-binding</keyword>
<evidence type="ECO:0000256" key="15">
    <source>
        <dbReference type="ARBA" id="ARBA00023180"/>
    </source>
</evidence>
<dbReference type="InParanoid" id="A0A2P6N227"/>
<dbReference type="SUPFAM" id="SSF55073">
    <property type="entry name" value="Nucleotide cyclase"/>
    <property type="match status" value="1"/>
</dbReference>
<dbReference type="GO" id="GO:0048468">
    <property type="term" value="P:cell development"/>
    <property type="evidence" value="ECO:0007669"/>
    <property type="project" value="UniProtKB-ARBA"/>
</dbReference>
<dbReference type="FunFam" id="1.10.510.10:FF:001512">
    <property type="entry name" value="Receptor tyrosine-protein kinase erbB-2"/>
    <property type="match status" value="1"/>
</dbReference>
<evidence type="ECO:0000256" key="2">
    <source>
        <dbReference type="ARBA" id="ARBA00004308"/>
    </source>
</evidence>
<evidence type="ECO:0000256" key="14">
    <source>
        <dbReference type="ARBA" id="ARBA00023170"/>
    </source>
</evidence>
<dbReference type="PANTHER" id="PTHR27000">
    <property type="entry name" value="LEUCINE-RICH REPEAT RECEPTOR-LIKE PROTEIN KINASE FAMILY PROTEIN-RELATED"/>
    <property type="match status" value="1"/>
</dbReference>
<dbReference type="Gene3D" id="3.80.10.10">
    <property type="entry name" value="Ribonuclease Inhibitor"/>
    <property type="match status" value="5"/>
</dbReference>
<dbReference type="GO" id="GO:0035556">
    <property type="term" value="P:intracellular signal transduction"/>
    <property type="evidence" value="ECO:0007669"/>
    <property type="project" value="InterPro"/>
</dbReference>
<feature type="transmembrane region" description="Helical" evidence="16">
    <location>
        <begin position="394"/>
        <end position="415"/>
    </location>
</feature>
<evidence type="ECO:0000256" key="3">
    <source>
        <dbReference type="ARBA" id="ARBA00022614"/>
    </source>
</evidence>
<dbReference type="InterPro" id="IPR001611">
    <property type="entry name" value="Leu-rich_rpt"/>
</dbReference>
<feature type="domain" description="Protein kinase" evidence="17">
    <location>
        <begin position="1794"/>
        <end position="2052"/>
    </location>
</feature>
<evidence type="ECO:0000256" key="8">
    <source>
        <dbReference type="ARBA" id="ARBA00022741"/>
    </source>
</evidence>
<evidence type="ECO:0000256" key="11">
    <source>
        <dbReference type="ARBA" id="ARBA00022989"/>
    </source>
</evidence>
<dbReference type="Gene3D" id="3.30.70.1230">
    <property type="entry name" value="Nucleotide cyclase"/>
    <property type="match status" value="1"/>
</dbReference>
<evidence type="ECO:0000256" key="1">
    <source>
        <dbReference type="ARBA" id="ARBA00004167"/>
    </source>
</evidence>
<dbReference type="PROSITE" id="PS00109">
    <property type="entry name" value="PROTEIN_KINASE_TYR"/>
    <property type="match status" value="1"/>
</dbReference>
<evidence type="ECO:0000259" key="17">
    <source>
        <dbReference type="PROSITE" id="PS50011"/>
    </source>
</evidence>
<evidence type="ECO:0000256" key="7">
    <source>
        <dbReference type="ARBA" id="ARBA00022737"/>
    </source>
</evidence>
<dbReference type="EMBL" id="MDYQ01000246">
    <property type="protein sequence ID" value="PRP78016.1"/>
    <property type="molecule type" value="Genomic_DNA"/>
</dbReference>
<dbReference type="InterPro" id="IPR029787">
    <property type="entry name" value="Nucleotide_cyclase"/>
</dbReference>
<dbReference type="STRING" id="1890364.A0A2P6N227"/>
<dbReference type="GO" id="GO:0012505">
    <property type="term" value="C:endomembrane system"/>
    <property type="evidence" value="ECO:0007669"/>
    <property type="project" value="UniProtKB-SubCell"/>
</dbReference>
<dbReference type="Pfam" id="PF00211">
    <property type="entry name" value="Guanylate_cyc"/>
    <property type="match status" value="1"/>
</dbReference>
<keyword evidence="5 16" id="KW-0812">Transmembrane</keyword>
<dbReference type="PROSITE" id="PS50125">
    <property type="entry name" value="GUANYLATE_CYCLASE_2"/>
    <property type="match status" value="1"/>
</dbReference>
<dbReference type="InterPro" id="IPR001054">
    <property type="entry name" value="A/G_cyclase"/>
</dbReference>
<dbReference type="GO" id="GO:0009190">
    <property type="term" value="P:cyclic nucleotide biosynthetic process"/>
    <property type="evidence" value="ECO:0007669"/>
    <property type="project" value="InterPro"/>
</dbReference>
<keyword evidence="9" id="KW-0418">Kinase</keyword>
<gene>
    <name evidence="19" type="ORF">PROFUN_14054</name>
</gene>
<dbReference type="PROSITE" id="PS50011">
    <property type="entry name" value="PROTEIN_KINASE_DOM"/>
    <property type="match status" value="1"/>
</dbReference>
<dbReference type="Gene3D" id="1.10.510.10">
    <property type="entry name" value="Transferase(Phosphotransferase) domain 1"/>
    <property type="match status" value="1"/>
</dbReference>
<dbReference type="Pfam" id="PF07714">
    <property type="entry name" value="PK_Tyr_Ser-Thr"/>
    <property type="match status" value="1"/>
</dbReference>
<evidence type="ECO:0000313" key="20">
    <source>
        <dbReference type="Proteomes" id="UP000241769"/>
    </source>
</evidence>
<feature type="domain" description="Guanylate cyclase" evidence="18">
    <location>
        <begin position="493"/>
        <end position="625"/>
    </location>
</feature>
<dbReference type="SMART" id="SM00220">
    <property type="entry name" value="S_TKc"/>
    <property type="match status" value="1"/>
</dbReference>
<evidence type="ECO:0000256" key="10">
    <source>
        <dbReference type="ARBA" id="ARBA00022840"/>
    </source>
</evidence>
<feature type="transmembrane region" description="Helical" evidence="16">
    <location>
        <begin position="1747"/>
        <end position="1770"/>
    </location>
</feature>
<keyword evidence="11 16" id="KW-1133">Transmembrane helix</keyword>
<dbReference type="Pfam" id="PF13855">
    <property type="entry name" value="LRR_8"/>
    <property type="match status" value="1"/>
</dbReference>
<dbReference type="SMART" id="SM00369">
    <property type="entry name" value="LRR_TYP"/>
    <property type="match status" value="5"/>
</dbReference>
<keyword evidence="6" id="KW-0732">Signal</keyword>
<dbReference type="InterPro" id="IPR001245">
    <property type="entry name" value="Ser-Thr/Tyr_kinase_cat_dom"/>
</dbReference>
<feature type="transmembrane region" description="Helical" evidence="16">
    <location>
        <begin position="51"/>
        <end position="73"/>
    </location>
</feature>
<evidence type="ECO:0000256" key="9">
    <source>
        <dbReference type="ARBA" id="ARBA00022777"/>
    </source>
</evidence>
<dbReference type="InterPro" id="IPR008266">
    <property type="entry name" value="Tyr_kinase_AS"/>
</dbReference>
<dbReference type="CDD" id="cd07302">
    <property type="entry name" value="CHD"/>
    <property type="match status" value="1"/>
</dbReference>
<dbReference type="SMART" id="SM00044">
    <property type="entry name" value="CYCc"/>
    <property type="match status" value="1"/>
</dbReference>
<proteinExistence type="predicted"/>
<dbReference type="CDD" id="cd00192">
    <property type="entry name" value="PTKc"/>
    <property type="match status" value="1"/>
</dbReference>
<evidence type="ECO:0000256" key="13">
    <source>
        <dbReference type="ARBA" id="ARBA00023137"/>
    </source>
</evidence>